<feature type="region of interest" description="Disordered" evidence="1">
    <location>
        <begin position="64"/>
        <end position="116"/>
    </location>
</feature>
<dbReference type="Proteomes" id="UP001156441">
    <property type="component" value="Unassembled WGS sequence"/>
</dbReference>
<feature type="compositionally biased region" description="Polar residues" evidence="1">
    <location>
        <begin position="211"/>
        <end position="222"/>
    </location>
</feature>
<dbReference type="PANTHER" id="PTHR47372:SF11">
    <property type="entry name" value="RE19971P"/>
    <property type="match status" value="1"/>
</dbReference>
<name>A0ABT2JA17_9PSEU</name>
<evidence type="ECO:0000313" key="3">
    <source>
        <dbReference type="Proteomes" id="UP001156441"/>
    </source>
</evidence>
<feature type="compositionally biased region" description="Basic and acidic residues" evidence="1">
    <location>
        <begin position="199"/>
        <end position="210"/>
    </location>
</feature>
<feature type="compositionally biased region" description="Low complexity" evidence="1">
    <location>
        <begin position="64"/>
        <end position="78"/>
    </location>
</feature>
<dbReference type="Pfam" id="PF12277">
    <property type="entry name" value="DUF3618"/>
    <property type="match status" value="1"/>
</dbReference>
<protein>
    <submittedName>
        <fullName evidence="2">DUF3618 domain-containing protein</fullName>
    </submittedName>
</protein>
<feature type="compositionally biased region" description="Basic and acidic residues" evidence="1">
    <location>
        <begin position="146"/>
        <end position="179"/>
    </location>
</feature>
<keyword evidence="3" id="KW-1185">Reference proteome</keyword>
<gene>
    <name evidence="2" type="ORF">JT362_16390</name>
</gene>
<evidence type="ECO:0000256" key="1">
    <source>
        <dbReference type="SAM" id="MobiDB-lite"/>
    </source>
</evidence>
<sequence>MTVPNDAYSDDPDRLRRDIEHTQRNLSTDVDMLTDKVSPGRIVHRRVGRARRAVHSMRDRVMGTASSGMSSASDGMSHAGHRVGDAASSATSSAREGAANVAETVRETPQAVRHGTEGNPLAAGLIAFGAGWLLSSLVPPSQAEQHLAEQAKEKAQEHGVTEHMSHAAEQVKENLREPAQHAVDSVKSTASDAAGTVQDEARHATGDVTDRAQQARTNVQER</sequence>
<dbReference type="InterPro" id="IPR022062">
    <property type="entry name" value="DUF3618"/>
</dbReference>
<feature type="region of interest" description="Disordered" evidence="1">
    <location>
        <begin position="144"/>
        <end position="222"/>
    </location>
</feature>
<reference evidence="2 3" key="1">
    <citation type="submission" date="2021-02" db="EMBL/GenBank/DDBJ databases">
        <title>Actinophytocola xerophila sp. nov., isolated from soil of cotton cropping field.</title>
        <authorList>
            <person name="Huang R."/>
            <person name="Chen X."/>
            <person name="Ge X."/>
            <person name="Liu W."/>
        </authorList>
    </citation>
    <scope>NUCLEOTIDE SEQUENCE [LARGE SCALE GENOMIC DNA]</scope>
    <source>
        <strain evidence="2 3">S1-96</strain>
    </source>
</reference>
<accession>A0ABT2JA17</accession>
<evidence type="ECO:0000313" key="2">
    <source>
        <dbReference type="EMBL" id="MCT2584697.1"/>
    </source>
</evidence>
<dbReference type="PANTHER" id="PTHR47372">
    <property type="entry name" value="DAUER UP-REGULATED-RELATED"/>
    <property type="match status" value="1"/>
</dbReference>
<comment type="caution">
    <text evidence="2">The sequence shown here is derived from an EMBL/GenBank/DDBJ whole genome shotgun (WGS) entry which is preliminary data.</text>
</comment>
<proteinExistence type="predicted"/>
<dbReference type="EMBL" id="JAFFZE010000014">
    <property type="protein sequence ID" value="MCT2584697.1"/>
    <property type="molecule type" value="Genomic_DNA"/>
</dbReference>
<organism evidence="2 3">
    <name type="scientific">Actinophytocola gossypii</name>
    <dbReference type="NCBI Taxonomy" id="2812003"/>
    <lineage>
        <taxon>Bacteria</taxon>
        <taxon>Bacillati</taxon>
        <taxon>Actinomycetota</taxon>
        <taxon>Actinomycetes</taxon>
        <taxon>Pseudonocardiales</taxon>
        <taxon>Pseudonocardiaceae</taxon>
    </lineage>
</organism>
<dbReference type="RefSeq" id="WP_260192106.1">
    <property type="nucleotide sequence ID" value="NZ_JAFFZE010000014.1"/>
</dbReference>